<evidence type="ECO:0000259" key="5">
    <source>
        <dbReference type="PROSITE" id="PS50893"/>
    </source>
</evidence>
<keyword evidence="7" id="KW-1185">Reference proteome</keyword>
<dbReference type="InterPro" id="IPR003593">
    <property type="entry name" value="AAA+_ATPase"/>
</dbReference>
<protein>
    <submittedName>
        <fullName evidence="6">Ribose transport system ATP-binding protein</fullName>
    </submittedName>
</protein>
<evidence type="ECO:0000313" key="7">
    <source>
        <dbReference type="Proteomes" id="UP000198327"/>
    </source>
</evidence>
<dbReference type="InterPro" id="IPR027417">
    <property type="entry name" value="P-loop_NTPase"/>
</dbReference>
<dbReference type="PANTHER" id="PTHR43790:SF9">
    <property type="entry name" value="GALACTOFURANOSE TRANSPORTER ATP-BINDING PROTEIN YTFR"/>
    <property type="match status" value="1"/>
</dbReference>
<dbReference type="GO" id="GO:0016887">
    <property type="term" value="F:ATP hydrolysis activity"/>
    <property type="evidence" value="ECO:0007669"/>
    <property type="project" value="InterPro"/>
</dbReference>
<proteinExistence type="predicted"/>
<dbReference type="EMBL" id="FZOW01000009">
    <property type="protein sequence ID" value="SNT12447.1"/>
    <property type="molecule type" value="Genomic_DNA"/>
</dbReference>
<dbReference type="GO" id="GO:0005524">
    <property type="term" value="F:ATP binding"/>
    <property type="evidence" value="ECO:0007669"/>
    <property type="project" value="UniProtKB-KW"/>
</dbReference>
<keyword evidence="3" id="KW-0547">Nucleotide-binding</keyword>
<name>A0A239K248_9NOCA</name>
<dbReference type="Proteomes" id="UP000198327">
    <property type="component" value="Unassembled WGS sequence"/>
</dbReference>
<keyword evidence="2" id="KW-0677">Repeat</keyword>
<dbReference type="InterPro" id="IPR050107">
    <property type="entry name" value="ABC_carbohydrate_import_ATPase"/>
</dbReference>
<keyword evidence="4 6" id="KW-0067">ATP-binding</keyword>
<feature type="domain" description="ABC transporter" evidence="5">
    <location>
        <begin position="16"/>
        <end position="252"/>
    </location>
</feature>
<dbReference type="CDD" id="cd03216">
    <property type="entry name" value="ABC_Carb_Monos_I"/>
    <property type="match status" value="1"/>
</dbReference>
<gene>
    <name evidence="6" type="ORF">SAMN05421642_109221</name>
</gene>
<dbReference type="RefSeq" id="WP_176444336.1">
    <property type="nucleotide sequence ID" value="NZ_FZOW01000009.1"/>
</dbReference>
<keyword evidence="1" id="KW-0813">Transport</keyword>
<evidence type="ECO:0000256" key="4">
    <source>
        <dbReference type="ARBA" id="ARBA00022840"/>
    </source>
</evidence>
<dbReference type="Gene3D" id="3.40.50.300">
    <property type="entry name" value="P-loop containing nucleotide triphosphate hydrolases"/>
    <property type="match status" value="2"/>
</dbReference>
<dbReference type="PROSITE" id="PS00211">
    <property type="entry name" value="ABC_TRANSPORTER_1"/>
    <property type="match status" value="1"/>
</dbReference>
<feature type="domain" description="ABC transporter" evidence="5">
    <location>
        <begin position="263"/>
        <end position="505"/>
    </location>
</feature>
<evidence type="ECO:0000256" key="2">
    <source>
        <dbReference type="ARBA" id="ARBA00022737"/>
    </source>
</evidence>
<sequence>MSVRVSETQRTDVPWLEVSGISKNYGGVHALREANLTIGAGTVHGLVGPNGAGKSTLVKILAGIERPDTGVMRIDGTETILRSPSVAQQHRLVLMPQEISLIPDSNLVDNIVLGSEPTRLGFRMRKQARARASAALEMVGLELALDTRAGDLATVHKRLLMLARAAAERDARLLILDEPTAGLEANEADMVTGTVRRLAAAGVTVVYISHHLTEVAELCDRVTGVREGRTVETLVGSDVAKAELVRLVLGVSKANTDGSVESMHAPTAYRSGDRESIHLDDVCGTRLRNVTVTARSGSVTGITGLLGSGVVELVSVLAGSTAPRSGVVRIDGRQVRLKTPADALALGVGYLAGDRTAAAMTEMTVRENVALAATARLSRWGIISKRREKAECDSVTDRLKVEAGSEAVMSSLSGGNQQRALVGRLIAADVDVLVLDEPTVGVDIHAREALWKAITDVAVDKCVIVASTDPDELVALCDRVVCLLHGEVAAILEKNEISVSAITAAVT</sequence>
<dbReference type="AlphaFoldDB" id="A0A239K248"/>
<dbReference type="SUPFAM" id="SSF52540">
    <property type="entry name" value="P-loop containing nucleoside triphosphate hydrolases"/>
    <property type="match status" value="2"/>
</dbReference>
<dbReference type="InterPro" id="IPR003439">
    <property type="entry name" value="ABC_transporter-like_ATP-bd"/>
</dbReference>
<dbReference type="Pfam" id="PF00005">
    <property type="entry name" value="ABC_tran"/>
    <property type="match status" value="2"/>
</dbReference>
<dbReference type="PANTHER" id="PTHR43790">
    <property type="entry name" value="CARBOHYDRATE TRANSPORT ATP-BINDING PROTEIN MG119-RELATED"/>
    <property type="match status" value="1"/>
</dbReference>
<reference evidence="7" key="1">
    <citation type="submission" date="2017-06" db="EMBL/GenBank/DDBJ databases">
        <authorList>
            <person name="Varghese N."/>
            <person name="Submissions S."/>
        </authorList>
    </citation>
    <scope>NUCLEOTIDE SEQUENCE [LARGE SCALE GENOMIC DNA]</scope>
    <source>
        <strain evidence="7">JCM 23211</strain>
    </source>
</reference>
<accession>A0A239K248</accession>
<dbReference type="SMART" id="SM00382">
    <property type="entry name" value="AAA"/>
    <property type="match status" value="2"/>
</dbReference>
<organism evidence="6 7">
    <name type="scientific">Rhodococcoides kyotonense</name>
    <dbReference type="NCBI Taxonomy" id="398843"/>
    <lineage>
        <taxon>Bacteria</taxon>
        <taxon>Bacillati</taxon>
        <taxon>Actinomycetota</taxon>
        <taxon>Actinomycetes</taxon>
        <taxon>Mycobacteriales</taxon>
        <taxon>Nocardiaceae</taxon>
        <taxon>Rhodococcoides</taxon>
    </lineage>
</organism>
<evidence type="ECO:0000256" key="3">
    <source>
        <dbReference type="ARBA" id="ARBA00022741"/>
    </source>
</evidence>
<dbReference type="PROSITE" id="PS50893">
    <property type="entry name" value="ABC_TRANSPORTER_2"/>
    <property type="match status" value="2"/>
</dbReference>
<evidence type="ECO:0000256" key="1">
    <source>
        <dbReference type="ARBA" id="ARBA00022448"/>
    </source>
</evidence>
<dbReference type="InterPro" id="IPR017871">
    <property type="entry name" value="ABC_transporter-like_CS"/>
</dbReference>
<evidence type="ECO:0000313" key="6">
    <source>
        <dbReference type="EMBL" id="SNT12447.1"/>
    </source>
</evidence>